<proteinExistence type="predicted"/>
<dbReference type="InterPro" id="IPR016181">
    <property type="entry name" value="Acyl_CoA_acyltransferase"/>
</dbReference>
<dbReference type="SUPFAM" id="SSF55729">
    <property type="entry name" value="Acyl-CoA N-acyltransferases (Nat)"/>
    <property type="match status" value="1"/>
</dbReference>
<organism evidence="2 3">
    <name type="scientific">Pythium oligandrum</name>
    <name type="common">Mycoparasitic fungus</name>
    <dbReference type="NCBI Taxonomy" id="41045"/>
    <lineage>
        <taxon>Eukaryota</taxon>
        <taxon>Sar</taxon>
        <taxon>Stramenopiles</taxon>
        <taxon>Oomycota</taxon>
        <taxon>Peronosporomycetes</taxon>
        <taxon>Pythiales</taxon>
        <taxon>Pythiaceae</taxon>
        <taxon>Pythium</taxon>
    </lineage>
</organism>
<dbReference type="EMBL" id="SPLM01000109">
    <property type="protein sequence ID" value="TMW59889.1"/>
    <property type="molecule type" value="Genomic_DNA"/>
</dbReference>
<dbReference type="Proteomes" id="UP000794436">
    <property type="component" value="Unassembled WGS sequence"/>
</dbReference>
<sequence>MTAASASIDFGQLRIRKTARKDVTLVGEILVDGFHDDPFWGCIDLHSKYPKAEKFFFKRWARIVRKTSFVVVYKDEIIGHYYITPPNDPGPTFWKLMQYGLYQLPIRFGWTLTKRTIDLLDTDTAARNLMLDQRPSSEVLDAFVIKSEWRGRGIGTHVLEEFILKDRPRLALFAHKKKVVELYEKVGFRTLDQRMVSTGHGHEYESWGMEYTAPAKTS</sequence>
<dbReference type="AlphaFoldDB" id="A0A8K1CAR3"/>
<protein>
    <recommendedName>
        <fullName evidence="1">N-acetyltransferase domain-containing protein</fullName>
    </recommendedName>
</protein>
<dbReference type="PROSITE" id="PS51186">
    <property type="entry name" value="GNAT"/>
    <property type="match status" value="1"/>
</dbReference>
<evidence type="ECO:0000259" key="1">
    <source>
        <dbReference type="PROSITE" id="PS51186"/>
    </source>
</evidence>
<evidence type="ECO:0000313" key="2">
    <source>
        <dbReference type="EMBL" id="TMW59889.1"/>
    </source>
</evidence>
<reference evidence="2" key="1">
    <citation type="submission" date="2019-03" db="EMBL/GenBank/DDBJ databases">
        <title>Long read genome sequence of the mycoparasitic Pythium oligandrum ATCC 38472 isolated from sugarbeet rhizosphere.</title>
        <authorList>
            <person name="Gaulin E."/>
        </authorList>
    </citation>
    <scope>NUCLEOTIDE SEQUENCE</scope>
    <source>
        <strain evidence="2">ATCC 38472_TT</strain>
    </source>
</reference>
<comment type="caution">
    <text evidence="2">The sequence shown here is derived from an EMBL/GenBank/DDBJ whole genome shotgun (WGS) entry which is preliminary data.</text>
</comment>
<dbReference type="GO" id="GO:0016747">
    <property type="term" value="F:acyltransferase activity, transferring groups other than amino-acyl groups"/>
    <property type="evidence" value="ECO:0007669"/>
    <property type="project" value="InterPro"/>
</dbReference>
<evidence type="ECO:0000313" key="3">
    <source>
        <dbReference type="Proteomes" id="UP000794436"/>
    </source>
</evidence>
<gene>
    <name evidence="2" type="ORF">Poli38472_004958</name>
</gene>
<feature type="domain" description="N-acetyltransferase" evidence="1">
    <location>
        <begin position="13"/>
        <end position="214"/>
    </location>
</feature>
<accession>A0A8K1CAR3</accession>
<keyword evidence="3" id="KW-1185">Reference proteome</keyword>
<dbReference type="InterPro" id="IPR000182">
    <property type="entry name" value="GNAT_dom"/>
</dbReference>
<name>A0A8K1CAR3_PYTOL</name>
<dbReference type="Gene3D" id="3.40.630.30">
    <property type="match status" value="1"/>
</dbReference>